<evidence type="ECO:0000313" key="10">
    <source>
        <dbReference type="EMBL" id="OUN99942.1"/>
    </source>
</evidence>
<dbReference type="InterPro" id="IPR036393">
    <property type="entry name" value="AceGlu_kinase-like_sf"/>
</dbReference>
<comment type="subcellular location">
    <subcellularLocation>
        <location evidence="8">Cytoplasm</location>
    </subcellularLocation>
</comment>
<sequence>MEQQLTRIAVKIGSNVLTRRDGTLDVTRMSALVDQVAELHKAGVEVILVSSGAVASGRSEIHPTKKLDSVDQRQLFSAVGQAKLINRYYELFREHGIPVGQVLTMKENFATRRHYLNQKNCMTVMLENGVIPIVNENDTISVSELMFTDNDELSGLIASMMDVQALIILSNIDGIYNGSPVDPSSEVIREIEHGKDLSSYIQTSKSSFGRGGMLTKTNIARKVADEGITVIIANGKRDNILVNILRNEESRMKDEEPSSDITAQSNSSSFIPHSSLKYTRFIPSPQPVSSVKKWIAHSEGFAKGELHINDCATQVLTSDKAVSILPIGIIDVRGEFEKDDIVRIIDFEGNPVGVGKANCSSEQAREAMGKHGKKPVVHYDYLYIE</sequence>
<dbReference type="AlphaFoldDB" id="A0A1Y3YQ09"/>
<gene>
    <name evidence="8" type="primary">proB</name>
    <name evidence="10" type="ORF">B5F97_14450</name>
</gene>
<protein>
    <recommendedName>
        <fullName evidence="8">Glutamate 5-kinase</fullName>
        <ecNumber evidence="8">2.7.2.11</ecNumber>
    </recommendedName>
    <alternativeName>
        <fullName evidence="8">Gamma-glutamyl kinase</fullName>
        <shortName evidence="8">GK</shortName>
    </alternativeName>
</protein>
<feature type="binding site" evidence="8">
    <location>
        <position position="51"/>
    </location>
    <ligand>
        <name>substrate</name>
    </ligand>
</feature>
<dbReference type="RefSeq" id="WP_087426677.1">
    <property type="nucleotide sequence ID" value="NZ_NFII01000016.1"/>
</dbReference>
<accession>A0A1Y3YQ09</accession>
<dbReference type="CDD" id="cd21157">
    <property type="entry name" value="PUA_G5K"/>
    <property type="match status" value="1"/>
</dbReference>
<dbReference type="CDD" id="cd04242">
    <property type="entry name" value="AAK_G5K_ProB"/>
    <property type="match status" value="1"/>
</dbReference>
<keyword evidence="4 8" id="KW-0808">Transferase</keyword>
<feature type="binding site" evidence="8">
    <location>
        <position position="138"/>
    </location>
    <ligand>
        <name>substrate</name>
    </ligand>
</feature>
<dbReference type="InterPro" id="IPR001057">
    <property type="entry name" value="Glu/AcGlu_kinase"/>
</dbReference>
<comment type="similarity">
    <text evidence="8">Belongs to the glutamate 5-kinase family.</text>
</comment>
<feature type="domain" description="PUA" evidence="9">
    <location>
        <begin position="304"/>
        <end position="382"/>
    </location>
</feature>
<keyword evidence="6 8" id="KW-0418">Kinase</keyword>
<comment type="caution">
    <text evidence="8">Lacks conserved residue(s) required for the propagation of feature annotation.</text>
</comment>
<evidence type="ECO:0000313" key="11">
    <source>
        <dbReference type="Proteomes" id="UP000195386"/>
    </source>
</evidence>
<reference evidence="11" key="1">
    <citation type="submission" date="2017-04" db="EMBL/GenBank/DDBJ databases">
        <title>Function of individual gut microbiota members based on whole genome sequencing of pure cultures obtained from chicken caecum.</title>
        <authorList>
            <person name="Medvecky M."/>
            <person name="Cejkova D."/>
            <person name="Polansky O."/>
            <person name="Karasova D."/>
            <person name="Kubasova T."/>
            <person name="Cizek A."/>
            <person name="Rychlik I."/>
        </authorList>
    </citation>
    <scope>NUCLEOTIDE SEQUENCE [LARGE SCALE GENOMIC DNA]</scope>
    <source>
        <strain evidence="11">An43</strain>
    </source>
</reference>
<dbReference type="InterPro" id="IPR002478">
    <property type="entry name" value="PUA"/>
</dbReference>
<evidence type="ECO:0000256" key="2">
    <source>
        <dbReference type="ARBA" id="ARBA00022605"/>
    </source>
</evidence>
<name>A0A1Y3YQ09_9BACE</name>
<dbReference type="PANTHER" id="PTHR43654">
    <property type="entry name" value="GLUTAMATE 5-KINASE"/>
    <property type="match status" value="1"/>
</dbReference>
<dbReference type="InterPro" id="IPR036974">
    <property type="entry name" value="PUA_sf"/>
</dbReference>
<dbReference type="NCBIfam" id="TIGR01027">
    <property type="entry name" value="proB"/>
    <property type="match status" value="1"/>
</dbReference>
<feature type="binding site" evidence="8">
    <location>
        <position position="11"/>
    </location>
    <ligand>
        <name>ATP</name>
        <dbReference type="ChEBI" id="CHEBI:30616"/>
    </ligand>
</feature>
<dbReference type="EC" id="2.7.2.11" evidence="8"/>
<dbReference type="Gene3D" id="3.40.1160.10">
    <property type="entry name" value="Acetylglutamate kinase-like"/>
    <property type="match status" value="1"/>
</dbReference>
<dbReference type="PIRSF" id="PIRSF000729">
    <property type="entry name" value="GK"/>
    <property type="match status" value="1"/>
</dbReference>
<dbReference type="GO" id="GO:0005829">
    <property type="term" value="C:cytosol"/>
    <property type="evidence" value="ECO:0007669"/>
    <property type="project" value="TreeGrafter"/>
</dbReference>
<keyword evidence="3 8" id="KW-0641">Proline biosynthesis</keyword>
<keyword evidence="7 8" id="KW-0067">ATP-binding</keyword>
<comment type="pathway">
    <text evidence="8">Amino-acid biosynthesis; L-proline biosynthesis; L-glutamate 5-semialdehyde from L-glutamate: step 1/2.</text>
</comment>
<dbReference type="InterPro" id="IPR041739">
    <property type="entry name" value="G5K_ProB"/>
</dbReference>
<dbReference type="SMART" id="SM00359">
    <property type="entry name" value="PUA"/>
    <property type="match status" value="1"/>
</dbReference>
<evidence type="ECO:0000256" key="4">
    <source>
        <dbReference type="ARBA" id="ARBA00022679"/>
    </source>
</evidence>
<dbReference type="PROSITE" id="PS50890">
    <property type="entry name" value="PUA"/>
    <property type="match status" value="1"/>
</dbReference>
<dbReference type="GO" id="GO:0004349">
    <property type="term" value="F:glutamate 5-kinase activity"/>
    <property type="evidence" value="ECO:0007669"/>
    <property type="project" value="UniProtKB-UniRule"/>
</dbReference>
<dbReference type="SUPFAM" id="SSF88697">
    <property type="entry name" value="PUA domain-like"/>
    <property type="match status" value="1"/>
</dbReference>
<keyword evidence="2 8" id="KW-0028">Amino-acid biosynthesis</keyword>
<dbReference type="HAMAP" id="MF_00456">
    <property type="entry name" value="ProB"/>
    <property type="match status" value="1"/>
</dbReference>
<dbReference type="PRINTS" id="PR00474">
    <property type="entry name" value="GLU5KINASE"/>
</dbReference>
<dbReference type="SUPFAM" id="SSF53633">
    <property type="entry name" value="Carbamate kinase-like"/>
    <property type="match status" value="1"/>
</dbReference>
<dbReference type="Gene3D" id="2.30.130.10">
    <property type="entry name" value="PUA domain"/>
    <property type="match status" value="1"/>
</dbReference>
<comment type="function">
    <text evidence="8">Catalyzes the transfer of a phosphate group to glutamate to form L-glutamate 5-phosphate.</text>
</comment>
<keyword evidence="5 8" id="KW-0547">Nucleotide-binding</keyword>
<evidence type="ECO:0000256" key="6">
    <source>
        <dbReference type="ARBA" id="ARBA00022777"/>
    </source>
</evidence>
<comment type="catalytic activity">
    <reaction evidence="8">
        <text>L-glutamate + ATP = L-glutamyl 5-phosphate + ADP</text>
        <dbReference type="Rhea" id="RHEA:14877"/>
        <dbReference type="ChEBI" id="CHEBI:29985"/>
        <dbReference type="ChEBI" id="CHEBI:30616"/>
        <dbReference type="ChEBI" id="CHEBI:58274"/>
        <dbReference type="ChEBI" id="CHEBI:456216"/>
        <dbReference type="EC" id="2.7.2.11"/>
    </reaction>
</comment>
<organism evidence="10 11">
    <name type="scientific">Bacteroides clarus</name>
    <dbReference type="NCBI Taxonomy" id="626929"/>
    <lineage>
        <taxon>Bacteria</taxon>
        <taxon>Pseudomonadati</taxon>
        <taxon>Bacteroidota</taxon>
        <taxon>Bacteroidia</taxon>
        <taxon>Bacteroidales</taxon>
        <taxon>Bacteroidaceae</taxon>
        <taxon>Bacteroides</taxon>
    </lineage>
</organism>
<dbReference type="Pfam" id="PF00696">
    <property type="entry name" value="AA_kinase"/>
    <property type="match status" value="1"/>
</dbReference>
<keyword evidence="1 8" id="KW-0963">Cytoplasm</keyword>
<dbReference type="GO" id="GO:0003723">
    <property type="term" value="F:RNA binding"/>
    <property type="evidence" value="ECO:0007669"/>
    <property type="project" value="InterPro"/>
</dbReference>
<evidence type="ECO:0000256" key="3">
    <source>
        <dbReference type="ARBA" id="ARBA00022650"/>
    </source>
</evidence>
<comment type="caution">
    <text evidence="10">The sequence shown here is derived from an EMBL/GenBank/DDBJ whole genome shotgun (WGS) entry which is preliminary data.</text>
</comment>
<dbReference type="PANTHER" id="PTHR43654:SF1">
    <property type="entry name" value="ISOPENTENYL PHOSPHATE KINASE"/>
    <property type="match status" value="1"/>
</dbReference>
<evidence type="ECO:0000256" key="8">
    <source>
        <dbReference type="HAMAP-Rule" id="MF_00456"/>
    </source>
</evidence>
<dbReference type="Proteomes" id="UP000195386">
    <property type="component" value="Unassembled WGS sequence"/>
</dbReference>
<dbReference type="InterPro" id="IPR001048">
    <property type="entry name" value="Asp/Glu/Uridylate_kinase"/>
</dbReference>
<dbReference type="GO" id="GO:0005524">
    <property type="term" value="F:ATP binding"/>
    <property type="evidence" value="ECO:0007669"/>
    <property type="project" value="UniProtKB-KW"/>
</dbReference>
<evidence type="ECO:0000256" key="7">
    <source>
        <dbReference type="ARBA" id="ARBA00022840"/>
    </source>
</evidence>
<dbReference type="Pfam" id="PF01472">
    <property type="entry name" value="PUA"/>
    <property type="match status" value="1"/>
</dbReference>
<evidence type="ECO:0000256" key="5">
    <source>
        <dbReference type="ARBA" id="ARBA00022741"/>
    </source>
</evidence>
<evidence type="ECO:0000256" key="1">
    <source>
        <dbReference type="ARBA" id="ARBA00022490"/>
    </source>
</evidence>
<feature type="binding site" evidence="8">
    <location>
        <position position="150"/>
    </location>
    <ligand>
        <name>substrate</name>
    </ligand>
</feature>
<dbReference type="InterPro" id="IPR019797">
    <property type="entry name" value="Glutamate_5-kinase_CS"/>
</dbReference>
<dbReference type="InterPro" id="IPR011529">
    <property type="entry name" value="Glu_5kinase"/>
</dbReference>
<dbReference type="GO" id="GO:0055129">
    <property type="term" value="P:L-proline biosynthetic process"/>
    <property type="evidence" value="ECO:0007669"/>
    <property type="project" value="UniProtKB-UniRule"/>
</dbReference>
<dbReference type="InterPro" id="IPR005715">
    <property type="entry name" value="Glu_5kinase/COase_Synthase"/>
</dbReference>
<dbReference type="UniPathway" id="UPA00098">
    <property type="reaction ID" value="UER00359"/>
</dbReference>
<dbReference type="EMBL" id="NFII01000016">
    <property type="protein sequence ID" value="OUN99942.1"/>
    <property type="molecule type" value="Genomic_DNA"/>
</dbReference>
<dbReference type="FunFam" id="3.40.1160.10:FF:000040">
    <property type="entry name" value="Glutamate 5-kinase"/>
    <property type="match status" value="1"/>
</dbReference>
<evidence type="ECO:0000259" key="9">
    <source>
        <dbReference type="SMART" id="SM00359"/>
    </source>
</evidence>
<dbReference type="PROSITE" id="PS00902">
    <property type="entry name" value="GLUTAMATE_5_KINASE"/>
    <property type="match status" value="1"/>
</dbReference>
<proteinExistence type="inferred from homology"/>
<dbReference type="InterPro" id="IPR015947">
    <property type="entry name" value="PUA-like_sf"/>
</dbReference>